<dbReference type="VEuPathDB" id="HostDB:ENSCPOG00000011769"/>
<evidence type="ECO:0000313" key="1">
    <source>
        <dbReference type="Ensembl" id="ENSCPOP00000022454.1"/>
    </source>
</evidence>
<dbReference type="EMBL" id="AAKN02049937">
    <property type="status" value="NOT_ANNOTATED_CDS"/>
    <property type="molecule type" value="Genomic_DNA"/>
</dbReference>
<dbReference type="Proteomes" id="UP000005447">
    <property type="component" value="Unassembled WGS sequence"/>
</dbReference>
<evidence type="ECO:0000313" key="2">
    <source>
        <dbReference type="Proteomes" id="UP000005447"/>
    </source>
</evidence>
<protein>
    <recommendedName>
        <fullName evidence="3">Thioredoxin</fullName>
    </recommendedName>
</protein>
<dbReference type="GeneTree" id="ENSGT00940000167503"/>
<proteinExistence type="predicted"/>
<dbReference type="SUPFAM" id="SSF52833">
    <property type="entry name" value="Thioredoxin-like"/>
    <property type="match status" value="1"/>
</dbReference>
<dbReference type="AlphaFoldDB" id="A0A286XAL4"/>
<keyword evidence="2" id="KW-1185">Reference proteome</keyword>
<name>A0A286XAL4_CAVPO</name>
<reference evidence="1" key="3">
    <citation type="submission" date="2025-09" db="UniProtKB">
        <authorList>
            <consortium name="Ensembl"/>
        </authorList>
    </citation>
    <scope>IDENTIFICATION</scope>
    <source>
        <strain evidence="1">2N</strain>
    </source>
</reference>
<reference evidence="2" key="1">
    <citation type="journal article" date="2011" name="Nature">
        <title>A high-resolution map of human evolutionary constraint using 29 mammals.</title>
        <authorList>
            <person name="Lindblad-Toh K."/>
            <person name="Garber M."/>
            <person name="Zuk O."/>
            <person name="Lin M.F."/>
            <person name="Parker B.J."/>
            <person name="Washietl S."/>
            <person name="Kheradpour P."/>
            <person name="Ernst J."/>
            <person name="Jordan G."/>
            <person name="Mauceli E."/>
            <person name="Ward L.D."/>
            <person name="Lowe C.B."/>
            <person name="Holloway A.K."/>
            <person name="Clamp M."/>
            <person name="Gnerre S."/>
            <person name="Alfoldi J."/>
            <person name="Beal K."/>
            <person name="Chang J."/>
            <person name="Clawson H."/>
            <person name="Cuff J."/>
            <person name="Di Palma F."/>
            <person name="Fitzgerald S."/>
            <person name="Flicek P."/>
            <person name="Guttman M."/>
            <person name="Hubisz M.J."/>
            <person name="Jaffe D.B."/>
            <person name="Jungreis I."/>
            <person name="Kent W.J."/>
            <person name="Kostka D."/>
            <person name="Lara M."/>
            <person name="Martins A.L."/>
            <person name="Massingham T."/>
            <person name="Moltke I."/>
            <person name="Raney B.J."/>
            <person name="Rasmussen M.D."/>
            <person name="Robinson J."/>
            <person name="Stark A."/>
            <person name="Vilella A.J."/>
            <person name="Wen J."/>
            <person name="Xie X."/>
            <person name="Zody M.C."/>
            <person name="Baldwin J."/>
            <person name="Bloom T."/>
            <person name="Chin C.W."/>
            <person name="Heiman D."/>
            <person name="Nicol R."/>
            <person name="Nusbaum C."/>
            <person name="Young S."/>
            <person name="Wilkinson J."/>
            <person name="Worley K.C."/>
            <person name="Kovar C.L."/>
            <person name="Muzny D.M."/>
            <person name="Gibbs R.A."/>
            <person name="Cree A."/>
            <person name="Dihn H.H."/>
            <person name="Fowler G."/>
            <person name="Jhangiani S."/>
            <person name="Joshi V."/>
            <person name="Lee S."/>
            <person name="Lewis L.R."/>
            <person name="Nazareth L.V."/>
            <person name="Okwuonu G."/>
            <person name="Santibanez J."/>
            <person name="Warren W.C."/>
            <person name="Mardis E.R."/>
            <person name="Weinstock G.M."/>
            <person name="Wilson R.K."/>
            <person name="Delehaunty K."/>
            <person name="Dooling D."/>
            <person name="Fronik C."/>
            <person name="Fulton L."/>
            <person name="Fulton B."/>
            <person name="Graves T."/>
            <person name="Minx P."/>
            <person name="Sodergren E."/>
            <person name="Birney E."/>
            <person name="Margulies E.H."/>
            <person name="Herrero J."/>
            <person name="Green E.D."/>
            <person name="Haussler D."/>
            <person name="Siepel A."/>
            <person name="Goldman N."/>
            <person name="Pollard K.S."/>
            <person name="Pedersen J.S."/>
            <person name="Lander E.S."/>
            <person name="Kellis M."/>
        </authorList>
    </citation>
    <scope>NUCLEOTIDE SEQUENCE [LARGE SCALE GENOMIC DNA]</scope>
    <source>
        <strain evidence="2">2N</strain>
    </source>
</reference>
<organism evidence="1 2">
    <name type="scientific">Cavia porcellus</name>
    <name type="common">Guinea pig</name>
    <dbReference type="NCBI Taxonomy" id="10141"/>
    <lineage>
        <taxon>Eukaryota</taxon>
        <taxon>Metazoa</taxon>
        <taxon>Chordata</taxon>
        <taxon>Craniata</taxon>
        <taxon>Vertebrata</taxon>
        <taxon>Euteleostomi</taxon>
        <taxon>Mammalia</taxon>
        <taxon>Eutheria</taxon>
        <taxon>Euarchontoglires</taxon>
        <taxon>Glires</taxon>
        <taxon>Rodentia</taxon>
        <taxon>Hystricomorpha</taxon>
        <taxon>Caviidae</taxon>
        <taxon>Cavia</taxon>
    </lineage>
</organism>
<dbReference type="InterPro" id="IPR036249">
    <property type="entry name" value="Thioredoxin-like_sf"/>
</dbReference>
<accession>A0A286XAL4</accession>
<reference evidence="1" key="2">
    <citation type="submission" date="2025-08" db="UniProtKB">
        <authorList>
            <consortium name="Ensembl"/>
        </authorList>
    </citation>
    <scope>IDENTIFICATION</scope>
    <source>
        <strain evidence="1">2N</strain>
    </source>
</reference>
<sequence>ELAEFCNVQAIPTFQMFKQTEKIYEFCGADPKKLEAKIQELM</sequence>
<dbReference type="Gene3D" id="3.40.30.10">
    <property type="entry name" value="Glutaredoxin"/>
    <property type="match status" value="1"/>
</dbReference>
<dbReference type="CDD" id="cd02947">
    <property type="entry name" value="TRX_family"/>
    <property type="match status" value="1"/>
</dbReference>
<dbReference type="EMBL" id="AAKN02049938">
    <property type="status" value="NOT_ANNOTATED_CDS"/>
    <property type="molecule type" value="Genomic_DNA"/>
</dbReference>
<dbReference type="Ensembl" id="ENSCPOT00000038640.1">
    <property type="protein sequence ID" value="ENSCPOP00000022454.1"/>
    <property type="gene ID" value="ENSCPOG00000011769.4"/>
</dbReference>
<evidence type="ECO:0008006" key="3">
    <source>
        <dbReference type="Google" id="ProtNLM"/>
    </source>
</evidence>
<dbReference type="Bgee" id="ENSCPOG00000011769">
    <property type="expression patterns" value="Expressed in testis and 6 other cell types or tissues"/>
</dbReference>